<dbReference type="EMBL" id="JALNTZ010000004">
    <property type="protein sequence ID" value="KAJ3656058.1"/>
    <property type="molecule type" value="Genomic_DNA"/>
</dbReference>
<organism evidence="1 2">
    <name type="scientific">Zophobas morio</name>
    <dbReference type="NCBI Taxonomy" id="2755281"/>
    <lineage>
        <taxon>Eukaryota</taxon>
        <taxon>Metazoa</taxon>
        <taxon>Ecdysozoa</taxon>
        <taxon>Arthropoda</taxon>
        <taxon>Hexapoda</taxon>
        <taxon>Insecta</taxon>
        <taxon>Pterygota</taxon>
        <taxon>Neoptera</taxon>
        <taxon>Endopterygota</taxon>
        <taxon>Coleoptera</taxon>
        <taxon>Polyphaga</taxon>
        <taxon>Cucujiformia</taxon>
        <taxon>Tenebrionidae</taxon>
        <taxon>Zophobas</taxon>
    </lineage>
</organism>
<proteinExistence type="predicted"/>
<dbReference type="AlphaFoldDB" id="A0AA38IIL6"/>
<gene>
    <name evidence="1" type="ORF">Zmor_015161</name>
</gene>
<dbReference type="Proteomes" id="UP001168821">
    <property type="component" value="Unassembled WGS sequence"/>
</dbReference>
<name>A0AA38IIL6_9CUCU</name>
<keyword evidence="2" id="KW-1185">Reference proteome</keyword>
<sequence length="95" mass="10644">MRRRRRRPPIEIFFGRTPVCCGPRCILDFTPSHGLLLLRSLHLEYPYLLDGVSSPEERLSMCGEDGWLIVGDDALTALAKEEPGSGSRDGCSRQL</sequence>
<evidence type="ECO:0000313" key="2">
    <source>
        <dbReference type="Proteomes" id="UP001168821"/>
    </source>
</evidence>
<evidence type="ECO:0000313" key="1">
    <source>
        <dbReference type="EMBL" id="KAJ3656058.1"/>
    </source>
</evidence>
<comment type="caution">
    <text evidence="1">The sequence shown here is derived from an EMBL/GenBank/DDBJ whole genome shotgun (WGS) entry which is preliminary data.</text>
</comment>
<protein>
    <submittedName>
        <fullName evidence="1">Uncharacterized protein</fullName>
    </submittedName>
</protein>
<accession>A0AA38IIL6</accession>
<reference evidence="1" key="1">
    <citation type="journal article" date="2023" name="G3 (Bethesda)">
        <title>Whole genome assemblies of Zophobas morio and Tenebrio molitor.</title>
        <authorList>
            <person name="Kaur S."/>
            <person name="Stinson S.A."/>
            <person name="diCenzo G.C."/>
        </authorList>
    </citation>
    <scope>NUCLEOTIDE SEQUENCE</scope>
    <source>
        <strain evidence="1">QUZm001</strain>
    </source>
</reference>